<evidence type="ECO:0000256" key="1">
    <source>
        <dbReference type="ARBA" id="ARBA00022737"/>
    </source>
</evidence>
<keyword evidence="4" id="KW-1185">Reference proteome</keyword>
<dbReference type="InterPro" id="IPR050889">
    <property type="entry name" value="Dendritic_Spine_Reg/Scaffold"/>
</dbReference>
<accession>A0A1I8GRB6</accession>
<organism evidence="4 5">
    <name type="scientific">Macrostomum lignano</name>
    <dbReference type="NCBI Taxonomy" id="282301"/>
    <lineage>
        <taxon>Eukaryota</taxon>
        <taxon>Metazoa</taxon>
        <taxon>Spiralia</taxon>
        <taxon>Lophotrochozoa</taxon>
        <taxon>Platyhelminthes</taxon>
        <taxon>Rhabditophora</taxon>
        <taxon>Macrostomorpha</taxon>
        <taxon>Macrostomida</taxon>
        <taxon>Macrostomidae</taxon>
        <taxon>Macrostomum</taxon>
    </lineage>
</organism>
<dbReference type="SMART" id="SM00248">
    <property type="entry name" value="ANK"/>
    <property type="match status" value="7"/>
</dbReference>
<dbReference type="PROSITE" id="PS50297">
    <property type="entry name" value="ANK_REP_REGION"/>
    <property type="match status" value="1"/>
</dbReference>
<keyword evidence="1" id="KW-0677">Repeat</keyword>
<dbReference type="InterPro" id="IPR002110">
    <property type="entry name" value="Ankyrin_rpt"/>
</dbReference>
<evidence type="ECO:0000313" key="5">
    <source>
        <dbReference type="WBParaSite" id="maker-uti_cns_0002861-snap-gene-0.5-mRNA-1"/>
    </source>
</evidence>
<dbReference type="PROSITE" id="PS50088">
    <property type="entry name" value="ANK_REPEAT"/>
    <property type="match status" value="1"/>
</dbReference>
<dbReference type="PANTHER" id="PTHR24166:SF48">
    <property type="entry name" value="PROTEIN VAPYRIN"/>
    <property type="match status" value="1"/>
</dbReference>
<reference evidence="5" key="1">
    <citation type="submission" date="2016-11" db="UniProtKB">
        <authorList>
            <consortium name="WormBaseParasite"/>
        </authorList>
    </citation>
    <scope>IDENTIFICATION</scope>
</reference>
<evidence type="ECO:0000256" key="3">
    <source>
        <dbReference type="PROSITE-ProRule" id="PRU00023"/>
    </source>
</evidence>
<dbReference type="Pfam" id="PF12796">
    <property type="entry name" value="Ank_2"/>
    <property type="match status" value="1"/>
</dbReference>
<dbReference type="SUPFAM" id="SSF48403">
    <property type="entry name" value="Ankyrin repeat"/>
    <property type="match status" value="1"/>
</dbReference>
<dbReference type="Proteomes" id="UP000095280">
    <property type="component" value="Unplaced"/>
</dbReference>
<feature type="repeat" description="ANK" evidence="3">
    <location>
        <begin position="184"/>
        <end position="216"/>
    </location>
</feature>
<dbReference type="AlphaFoldDB" id="A0A1I8GRB6"/>
<protein>
    <submittedName>
        <fullName evidence="5">ANK_REP_REGION domain-containing protein</fullName>
    </submittedName>
</protein>
<dbReference type="Gene3D" id="1.25.40.20">
    <property type="entry name" value="Ankyrin repeat-containing domain"/>
    <property type="match status" value="3"/>
</dbReference>
<proteinExistence type="predicted"/>
<evidence type="ECO:0000256" key="2">
    <source>
        <dbReference type="ARBA" id="ARBA00023043"/>
    </source>
</evidence>
<name>A0A1I8GRB6_9PLAT</name>
<dbReference type="InterPro" id="IPR036770">
    <property type="entry name" value="Ankyrin_rpt-contain_sf"/>
</dbReference>
<sequence length="665" mass="73973">MATDTKMALVLDKLRESVLSGNPIELHTLLSDHRELYLAHRDQLTQGRPGFDPLYLAMHYGEEDCAALLLDFGFPHNRDYDGSSVESLARDANYQRFSRAMELRRSGDTEKFRQLIDNLLQTCREEKLSSLHEQAKQAIYENALSDKAGNTLLHLCAASQDLQALVTAYTLALMGINVNTQNKSGETALHVAARRGQAEMCRALLLCGADPLLRDRLGQLPVDCAPAEAADSLAAIFNRYSPGLAEALRRGSYKAGVRALDLWVSPHSQLLPGHTALDFYSGHPSSTGAPDCPALAAAIDRESPFLDLVHNILADNTEGAKLLLRKLPPKKLHLDRRHPETQHSPLSLAVGNRNLALTRALLSAGASPLGLRPNGEPLANYAITSACQFDLLMMLVEAGVDSEARDPDGFTMLHRLIRTDIRPQHFVRVLQARQGQNVLLLKDRLPFSCELRTPREMAVRLGRRDLAEAMDSVIDELFRQSKSRPAKGLLMTLATNFYGAANFGPTSGSKDPVKEQFLSRIQLVEKSCGELFEAIRQDDLEKMKALNEVDYRDVNGYSALIRAVACNRYEMALWILAERPQQAAMADNEGLTPLHYAYLLPDLEGNAYIQLLTRSSPVVIPLADQLETLADMRGFVPCQLRERREHQLFRQALDRARSLDVYGRK</sequence>
<evidence type="ECO:0000313" key="4">
    <source>
        <dbReference type="Proteomes" id="UP000095280"/>
    </source>
</evidence>
<dbReference type="WBParaSite" id="maker-uti_cns_0002861-snap-gene-0.5-mRNA-1">
    <property type="protein sequence ID" value="maker-uti_cns_0002861-snap-gene-0.5-mRNA-1"/>
    <property type="gene ID" value="maker-uti_cns_0002861-snap-gene-0.5"/>
</dbReference>
<dbReference type="Pfam" id="PF13857">
    <property type="entry name" value="Ank_5"/>
    <property type="match status" value="1"/>
</dbReference>
<keyword evidence="2 3" id="KW-0040">ANK repeat</keyword>
<dbReference type="PANTHER" id="PTHR24166">
    <property type="entry name" value="ROLLING PEBBLES, ISOFORM B"/>
    <property type="match status" value="1"/>
</dbReference>